<gene>
    <name evidence="2" type="ORF">MB2181_04610</name>
</gene>
<dbReference type="GO" id="GO:0016020">
    <property type="term" value="C:membrane"/>
    <property type="evidence" value="ECO:0007669"/>
    <property type="project" value="TreeGrafter"/>
</dbReference>
<evidence type="ECO:0000313" key="3">
    <source>
        <dbReference type="Proteomes" id="UP000054262"/>
    </source>
</evidence>
<sequence length="254" mass="28821">MISIYLPILTNLIIFALAGWVVSLATKNVTHVDSMWSIFFVLAMATGMFQLSTITDKHAAIMIVLLIWASRLSIYLTLRNWGQPEDIRYQHIRENNSPGFHIKSLYIIFLLQALLAAIIVLPLISSLLNTQPYNSIDIIGLGIVLFGILFQTIADIQLKHFLSKDKDKGILDKGLWKYSRHPNYFGECLIWWGFYIASQGSGPWFTILSPVLMTVLLLKVSGVGLMEQTITSRRPGYTEYIKKTSSFIPWPPKN</sequence>
<dbReference type="PANTHER" id="PTHR32251:SF17">
    <property type="entry name" value="STEROID 5-ALPHA REDUCTASE C-TERMINAL DOMAIN-CONTAINING PROTEIN"/>
    <property type="match status" value="1"/>
</dbReference>
<keyword evidence="1" id="KW-0812">Transmembrane</keyword>
<dbReference type="InterPro" id="IPR010721">
    <property type="entry name" value="UstE-like"/>
</dbReference>
<protein>
    <submittedName>
        <fullName evidence="2">Uncharacterized protein</fullName>
    </submittedName>
</protein>
<keyword evidence="3" id="KW-1185">Reference proteome</keyword>
<feature type="transmembrane region" description="Helical" evidence="1">
    <location>
        <begin position="105"/>
        <end position="124"/>
    </location>
</feature>
<dbReference type="OrthoDB" id="9779233at2"/>
<name>A0P719_9PROT</name>
<feature type="transmembrane region" description="Helical" evidence="1">
    <location>
        <begin position="6"/>
        <end position="24"/>
    </location>
</feature>
<evidence type="ECO:0000313" key="2">
    <source>
        <dbReference type="EMBL" id="EAV47329.1"/>
    </source>
</evidence>
<dbReference type="PANTHER" id="PTHR32251">
    <property type="entry name" value="3-OXO-5-ALPHA-STEROID 4-DEHYDROGENASE"/>
    <property type="match status" value="1"/>
</dbReference>
<keyword evidence="1" id="KW-0472">Membrane</keyword>
<dbReference type="AlphaFoldDB" id="A0P719"/>
<comment type="caution">
    <text evidence="2">The sequence shown here is derived from an EMBL/GenBank/DDBJ whole genome shotgun (WGS) entry which is preliminary data.</text>
</comment>
<organism evidence="2 3">
    <name type="scientific">Methylophilales bacterium HTCC2181</name>
    <dbReference type="NCBI Taxonomy" id="383631"/>
    <lineage>
        <taxon>Bacteria</taxon>
        <taxon>Pseudomonadati</taxon>
        <taxon>Pseudomonadota</taxon>
        <taxon>Betaproteobacteria</taxon>
        <taxon>Nitrosomonadales</taxon>
        <taxon>OM43 clade</taxon>
    </lineage>
</organism>
<dbReference type="PROSITE" id="PS50244">
    <property type="entry name" value="S5A_REDUCTASE"/>
    <property type="match status" value="1"/>
</dbReference>
<dbReference type="EMBL" id="AAUX01000001">
    <property type="protein sequence ID" value="EAV47329.1"/>
    <property type="molecule type" value="Genomic_DNA"/>
</dbReference>
<feature type="transmembrane region" description="Helical" evidence="1">
    <location>
        <begin position="36"/>
        <end position="53"/>
    </location>
</feature>
<dbReference type="Pfam" id="PF06966">
    <property type="entry name" value="DUF1295"/>
    <property type="match status" value="1"/>
</dbReference>
<feature type="transmembrane region" description="Helical" evidence="1">
    <location>
        <begin position="59"/>
        <end position="78"/>
    </location>
</feature>
<dbReference type="Gene3D" id="1.20.120.1630">
    <property type="match status" value="1"/>
</dbReference>
<evidence type="ECO:0000256" key="1">
    <source>
        <dbReference type="SAM" id="Phobius"/>
    </source>
</evidence>
<dbReference type="Proteomes" id="UP000054262">
    <property type="component" value="Unassembled WGS sequence"/>
</dbReference>
<feature type="transmembrane region" description="Helical" evidence="1">
    <location>
        <begin position="136"/>
        <end position="158"/>
    </location>
</feature>
<proteinExistence type="predicted"/>
<accession>A0P719</accession>
<feature type="transmembrane region" description="Helical" evidence="1">
    <location>
        <begin position="204"/>
        <end position="225"/>
    </location>
</feature>
<reference evidence="2 3" key="1">
    <citation type="submission" date="2006-11" db="EMBL/GenBank/DDBJ databases">
        <authorList>
            <person name="Giovannoni S."/>
            <person name="Vergin K."/>
            <person name="Ferriera S."/>
            <person name="Johnson J."/>
            <person name="Kravitz S."/>
            <person name="Beeson K."/>
            <person name="Sutton G."/>
            <person name="Rogers Y.-H."/>
            <person name="Friedman R."/>
            <person name="Frazier M."/>
            <person name="Venter J.C."/>
        </authorList>
    </citation>
    <scope>NUCLEOTIDE SEQUENCE [LARGE SCALE GENOMIC DNA]</scope>
    <source>
        <strain evidence="2 3">HTCC2181</strain>
    </source>
</reference>
<keyword evidence="1" id="KW-1133">Transmembrane helix</keyword>